<comment type="caution">
    <text evidence="1">The sequence shown here is derived from an EMBL/GenBank/DDBJ whole genome shotgun (WGS) entry which is preliminary data.</text>
</comment>
<evidence type="ECO:0000313" key="1">
    <source>
        <dbReference type="EMBL" id="PSN86479.1"/>
    </source>
</evidence>
<organism evidence="1 2">
    <name type="scientific">Candidatus Marsarchaeota G2 archaeon OSP_D</name>
    <dbReference type="NCBI Taxonomy" id="1978157"/>
    <lineage>
        <taxon>Archaea</taxon>
        <taxon>Candidatus Marsarchaeota</taxon>
        <taxon>Candidatus Marsarchaeota group 2</taxon>
    </lineage>
</organism>
<proteinExistence type="predicted"/>
<dbReference type="AlphaFoldDB" id="A0A2R6AJF6"/>
<sequence>MLLFIREKEKGNELPSLPPANLPYKEESEWLDRLFDSFLQEKINVHDLKKGVILVFLSLEKKLKKRVRKDLAHQERAYQPPVHKEAPLVSSTLEVLTPKAECPKCGKTTLAVEAPFEVWLRCSSCGFVDSIGYGLEGWERYVELVQSHQLRLVAGGGA</sequence>
<accession>A0A2R6AJF6</accession>
<dbReference type="EMBL" id="NEXE01000208">
    <property type="protein sequence ID" value="PSN86479.1"/>
    <property type="molecule type" value="Genomic_DNA"/>
</dbReference>
<gene>
    <name evidence="1" type="ORF">B9Q03_11670</name>
</gene>
<protein>
    <submittedName>
        <fullName evidence="1">Uncharacterized protein</fullName>
    </submittedName>
</protein>
<reference evidence="1 2" key="1">
    <citation type="submission" date="2017-04" db="EMBL/GenBank/DDBJ databases">
        <title>Novel microbial lineages endemic to geothermal iron-oxide mats fill important gaps in the evolutionary history of Archaea.</title>
        <authorList>
            <person name="Jay Z.J."/>
            <person name="Beam J.P."/>
            <person name="Dlakic M."/>
            <person name="Rusch D.B."/>
            <person name="Kozubal M.A."/>
            <person name="Inskeep W.P."/>
        </authorList>
    </citation>
    <scope>NUCLEOTIDE SEQUENCE [LARGE SCALE GENOMIC DNA]</scope>
    <source>
        <strain evidence="1">OSP_D</strain>
    </source>
</reference>
<name>A0A2R6AJF6_9ARCH</name>
<dbReference type="Proteomes" id="UP000240322">
    <property type="component" value="Unassembled WGS sequence"/>
</dbReference>
<evidence type="ECO:0000313" key="2">
    <source>
        <dbReference type="Proteomes" id="UP000240322"/>
    </source>
</evidence>